<reference evidence="3" key="1">
    <citation type="submission" date="2016-10" db="EMBL/GenBank/DDBJ databases">
        <authorList>
            <person name="Varghese N."/>
            <person name="Submissions S."/>
        </authorList>
    </citation>
    <scope>NUCLEOTIDE SEQUENCE [LARGE SCALE GENOMIC DNA]</scope>
    <source>
        <strain evidence="3">DSM 44718</strain>
    </source>
</reference>
<name>A0A1H3UXT9_9ACTN</name>
<protein>
    <submittedName>
        <fullName evidence="2">Uncharacterized protein</fullName>
    </submittedName>
</protein>
<proteinExistence type="predicted"/>
<dbReference type="STRING" id="137265.SAMN05421684_8391"/>
<dbReference type="AlphaFoldDB" id="A0A1H3UXT9"/>
<keyword evidence="3" id="KW-1185">Reference proteome</keyword>
<accession>A0A1H3UXT9</accession>
<organism evidence="2 3">
    <name type="scientific">Asanoa ishikariensis</name>
    <dbReference type="NCBI Taxonomy" id="137265"/>
    <lineage>
        <taxon>Bacteria</taxon>
        <taxon>Bacillati</taxon>
        <taxon>Actinomycetota</taxon>
        <taxon>Actinomycetes</taxon>
        <taxon>Micromonosporales</taxon>
        <taxon>Micromonosporaceae</taxon>
        <taxon>Asanoa</taxon>
    </lineage>
</organism>
<dbReference type="EMBL" id="FNQB01000007">
    <property type="protein sequence ID" value="SDZ67260.1"/>
    <property type="molecule type" value="Genomic_DNA"/>
</dbReference>
<evidence type="ECO:0000313" key="2">
    <source>
        <dbReference type="EMBL" id="SDZ67260.1"/>
    </source>
</evidence>
<dbReference type="Proteomes" id="UP000199632">
    <property type="component" value="Unassembled WGS sequence"/>
</dbReference>
<sequence>MAPTPPTDAELDVFIRTRLASLGIDLDQLPPGTSDDPETGTPGRDSVLASLRSFVRGTITQIAAYQLPAPAGTDPVVARALSQQPAPLLYPSISTEWSRS</sequence>
<evidence type="ECO:0000256" key="1">
    <source>
        <dbReference type="SAM" id="MobiDB-lite"/>
    </source>
</evidence>
<evidence type="ECO:0000313" key="3">
    <source>
        <dbReference type="Proteomes" id="UP000199632"/>
    </source>
</evidence>
<dbReference type="RefSeq" id="WP_090804821.1">
    <property type="nucleotide sequence ID" value="NZ_BOND01000034.1"/>
</dbReference>
<feature type="region of interest" description="Disordered" evidence="1">
    <location>
        <begin position="25"/>
        <end position="45"/>
    </location>
</feature>
<gene>
    <name evidence="2" type="ORF">SAMN05421684_8391</name>
</gene>
<dbReference type="OrthoDB" id="3535636at2"/>